<evidence type="ECO:0000313" key="4">
    <source>
        <dbReference type="EMBL" id="SDM17133.1"/>
    </source>
</evidence>
<comment type="similarity">
    <text evidence="1">Belongs to the ADP-ribosylglycohydrolase family.</text>
</comment>
<gene>
    <name evidence="4" type="ORF">SAMN04488692_11944</name>
</gene>
<dbReference type="AlphaFoldDB" id="A0A1G9R1N8"/>
<feature type="binding site" evidence="3">
    <location>
        <position position="281"/>
    </location>
    <ligand>
        <name>Mg(2+)</name>
        <dbReference type="ChEBI" id="CHEBI:18420"/>
        <label>1</label>
    </ligand>
</feature>
<reference evidence="4 5" key="1">
    <citation type="submission" date="2016-10" db="EMBL/GenBank/DDBJ databases">
        <authorList>
            <person name="de Groot N.N."/>
        </authorList>
    </citation>
    <scope>NUCLEOTIDE SEQUENCE [LARGE SCALE GENOMIC DNA]</scope>
    <source>
        <strain evidence="4 5">SLAS-1</strain>
    </source>
</reference>
<organism evidence="4 5">
    <name type="scientific">Halarsenatibacter silvermanii</name>
    <dbReference type="NCBI Taxonomy" id="321763"/>
    <lineage>
        <taxon>Bacteria</taxon>
        <taxon>Bacillati</taxon>
        <taxon>Bacillota</taxon>
        <taxon>Clostridia</taxon>
        <taxon>Halanaerobiales</taxon>
        <taxon>Halarsenatibacteraceae</taxon>
        <taxon>Halarsenatibacter</taxon>
    </lineage>
</organism>
<evidence type="ECO:0000313" key="5">
    <source>
        <dbReference type="Proteomes" id="UP000199476"/>
    </source>
</evidence>
<dbReference type="SUPFAM" id="SSF101478">
    <property type="entry name" value="ADP-ribosylglycohydrolase"/>
    <property type="match status" value="1"/>
</dbReference>
<sequence length="330" mass="35356">MSLIDQAYGTLLGVAIGDALGMPSELWPRQKVKRHFGEITDFMPGPDGHFVAEGMEAGEITDDTNQALKIAEAVIQSEGEIEARKIADNLLEWVKENNALENNQLGPSSRRALQKIKDGEPVEETGKFGNTNGAAMRISPIGILKSEKDFESLVDAVEEVCLPTHHTDVAIAGASGVAAAISTAMTSDSLDRVFNNAIKAMRMGYRRGRGVFDPSVIERTYLAFQIIEDSSLQEEALEKLYNVVGAGVSVPESVPTSLAIVKLAQGDPIEAAFIAANLGGDCDTIGAIAGGIAGAYTGAREIPDYYKNKVEEVNDLNLKEVAGELLQHRK</sequence>
<dbReference type="InterPro" id="IPR050792">
    <property type="entry name" value="ADP-ribosylglycohydrolase"/>
</dbReference>
<keyword evidence="5" id="KW-1185">Reference proteome</keyword>
<dbReference type="Gene3D" id="1.10.4080.10">
    <property type="entry name" value="ADP-ribosylation/Crystallin J1"/>
    <property type="match status" value="1"/>
</dbReference>
<dbReference type="InterPro" id="IPR036705">
    <property type="entry name" value="Ribosyl_crysJ1_sf"/>
</dbReference>
<feature type="binding site" evidence="3">
    <location>
        <position position="284"/>
    </location>
    <ligand>
        <name>Mg(2+)</name>
        <dbReference type="ChEBI" id="CHEBI:18420"/>
        <label>1</label>
    </ligand>
</feature>
<dbReference type="PANTHER" id="PTHR16222">
    <property type="entry name" value="ADP-RIBOSYLGLYCOHYDROLASE"/>
    <property type="match status" value="1"/>
</dbReference>
<dbReference type="InterPro" id="IPR005502">
    <property type="entry name" value="Ribosyl_crysJ1"/>
</dbReference>
<protein>
    <submittedName>
        <fullName evidence="4">ADP-ribosylglycohydrolase</fullName>
    </submittedName>
</protein>
<accession>A0A1G9R1N8</accession>
<dbReference type="Pfam" id="PF03747">
    <property type="entry name" value="ADP_ribosyl_GH"/>
    <property type="match status" value="1"/>
</dbReference>
<evidence type="ECO:0000256" key="3">
    <source>
        <dbReference type="PIRSR" id="PIRSR605502-1"/>
    </source>
</evidence>
<dbReference type="STRING" id="321763.SAMN04488692_11944"/>
<feature type="binding site" evidence="3">
    <location>
        <position position="61"/>
    </location>
    <ligand>
        <name>Mg(2+)</name>
        <dbReference type="ChEBI" id="CHEBI:18420"/>
        <label>1</label>
    </ligand>
</feature>
<dbReference type="EMBL" id="FNGO01000019">
    <property type="protein sequence ID" value="SDM17133.1"/>
    <property type="molecule type" value="Genomic_DNA"/>
</dbReference>
<keyword evidence="3" id="KW-0460">Magnesium</keyword>
<dbReference type="OrthoDB" id="9798107at2"/>
<evidence type="ECO:0000256" key="1">
    <source>
        <dbReference type="ARBA" id="ARBA00010702"/>
    </source>
</evidence>
<dbReference type="GO" id="GO:0016787">
    <property type="term" value="F:hydrolase activity"/>
    <property type="evidence" value="ECO:0007669"/>
    <property type="project" value="UniProtKB-KW"/>
</dbReference>
<keyword evidence="2 4" id="KW-0378">Hydrolase</keyword>
<dbReference type="Proteomes" id="UP000199476">
    <property type="component" value="Unassembled WGS sequence"/>
</dbReference>
<dbReference type="RefSeq" id="WP_089761207.1">
    <property type="nucleotide sequence ID" value="NZ_FNGO01000019.1"/>
</dbReference>
<evidence type="ECO:0000256" key="2">
    <source>
        <dbReference type="ARBA" id="ARBA00022801"/>
    </source>
</evidence>
<keyword evidence="3" id="KW-0479">Metal-binding</keyword>
<feature type="binding site" evidence="3">
    <location>
        <position position="63"/>
    </location>
    <ligand>
        <name>Mg(2+)</name>
        <dbReference type="ChEBI" id="CHEBI:18420"/>
        <label>1</label>
    </ligand>
</feature>
<feature type="binding site" evidence="3">
    <location>
        <position position="62"/>
    </location>
    <ligand>
        <name>Mg(2+)</name>
        <dbReference type="ChEBI" id="CHEBI:18420"/>
        <label>1</label>
    </ligand>
</feature>
<proteinExistence type="inferred from homology"/>
<name>A0A1G9R1N8_9FIRM</name>
<dbReference type="GO" id="GO:0046872">
    <property type="term" value="F:metal ion binding"/>
    <property type="evidence" value="ECO:0007669"/>
    <property type="project" value="UniProtKB-KW"/>
</dbReference>
<dbReference type="PANTHER" id="PTHR16222:SF24">
    <property type="entry name" value="ADP-RIBOSYLHYDROLASE ARH3"/>
    <property type="match status" value="1"/>
</dbReference>
<comment type="cofactor">
    <cofactor evidence="3">
        <name>Mg(2+)</name>
        <dbReference type="ChEBI" id="CHEBI:18420"/>
    </cofactor>
    <text evidence="3">Binds 2 magnesium ions per subunit.</text>
</comment>
<feature type="binding site" evidence="3">
    <location>
        <position position="283"/>
    </location>
    <ligand>
        <name>Mg(2+)</name>
        <dbReference type="ChEBI" id="CHEBI:18420"/>
        <label>1</label>
    </ligand>
</feature>